<comment type="caution">
    <text evidence="1">The sequence shown here is derived from an EMBL/GenBank/DDBJ whole genome shotgun (WGS) entry which is preliminary data.</text>
</comment>
<dbReference type="EMBL" id="JAULSX010000014">
    <property type="protein sequence ID" value="KAK3484648.1"/>
    <property type="molecule type" value="Genomic_DNA"/>
</dbReference>
<reference evidence="1 2" key="1">
    <citation type="journal article" date="2023" name="Mol. Phylogenet. Evol.">
        <title>Genome-scale phylogeny and comparative genomics of the fungal order Sordariales.</title>
        <authorList>
            <person name="Hensen N."/>
            <person name="Bonometti L."/>
            <person name="Westerberg I."/>
            <person name="Brannstrom I.O."/>
            <person name="Guillou S."/>
            <person name="Cros-Aarteil S."/>
            <person name="Calhoun S."/>
            <person name="Haridas S."/>
            <person name="Kuo A."/>
            <person name="Mondo S."/>
            <person name="Pangilinan J."/>
            <person name="Riley R."/>
            <person name="LaButti K."/>
            <person name="Andreopoulos B."/>
            <person name="Lipzen A."/>
            <person name="Chen C."/>
            <person name="Yan M."/>
            <person name="Daum C."/>
            <person name="Ng V."/>
            <person name="Clum A."/>
            <person name="Steindorff A."/>
            <person name="Ohm R.A."/>
            <person name="Martin F."/>
            <person name="Silar P."/>
            <person name="Natvig D.O."/>
            <person name="Lalanne C."/>
            <person name="Gautier V."/>
            <person name="Ament-Velasquez S.L."/>
            <person name="Kruys A."/>
            <person name="Hutchinson M.I."/>
            <person name="Powell A.J."/>
            <person name="Barry K."/>
            <person name="Miller A.N."/>
            <person name="Grigoriev I.V."/>
            <person name="Debuchy R."/>
            <person name="Gladieux P."/>
            <person name="Hiltunen Thoren M."/>
            <person name="Johannesson H."/>
        </authorList>
    </citation>
    <scope>NUCLEOTIDE SEQUENCE [LARGE SCALE GENOMIC DNA]</scope>
    <source>
        <strain evidence="1 2">FGSC 10403</strain>
    </source>
</reference>
<dbReference type="Proteomes" id="UP001285908">
    <property type="component" value="Unassembled WGS sequence"/>
</dbReference>
<accession>A0AAJ0HXP6</accession>
<dbReference type="RefSeq" id="XP_062687742.1">
    <property type="nucleotide sequence ID" value="XM_062839343.1"/>
</dbReference>
<sequence>MFVLNMGISGVVSELRIRMLAVGRGTLGMMALKIEAMGIKGVISDMRSGMSDVGTAAGGRMALKIETTPGVGFTLVGTGNESGSDNPGLRNGGWPEEVGPGTGIIGGKVPFADIVVSCCTPG</sequence>
<keyword evidence="2" id="KW-1185">Reference proteome</keyword>
<evidence type="ECO:0000313" key="1">
    <source>
        <dbReference type="EMBL" id="KAK3484648.1"/>
    </source>
</evidence>
<gene>
    <name evidence="1" type="ORF">B0T23DRAFT_408872</name>
</gene>
<proteinExistence type="predicted"/>
<organism evidence="1 2">
    <name type="scientific">Neurospora hispaniola</name>
    <dbReference type="NCBI Taxonomy" id="588809"/>
    <lineage>
        <taxon>Eukaryota</taxon>
        <taxon>Fungi</taxon>
        <taxon>Dikarya</taxon>
        <taxon>Ascomycota</taxon>
        <taxon>Pezizomycotina</taxon>
        <taxon>Sordariomycetes</taxon>
        <taxon>Sordariomycetidae</taxon>
        <taxon>Sordariales</taxon>
        <taxon>Sordariaceae</taxon>
        <taxon>Neurospora</taxon>
    </lineage>
</organism>
<evidence type="ECO:0000313" key="2">
    <source>
        <dbReference type="Proteomes" id="UP001285908"/>
    </source>
</evidence>
<name>A0AAJ0HXP6_9PEZI</name>
<dbReference type="AlphaFoldDB" id="A0AAJ0HXP6"/>
<dbReference type="GeneID" id="87876965"/>
<protein>
    <submittedName>
        <fullName evidence="1">Uncharacterized protein</fullName>
    </submittedName>
</protein>